<dbReference type="STRING" id="946483.Cenrod_2357"/>
<dbReference type="Proteomes" id="UP000017184">
    <property type="component" value="Chromosome"/>
</dbReference>
<name>U5NA52_9BURK</name>
<protein>
    <submittedName>
        <fullName evidence="1">Uncharacterized protein</fullName>
    </submittedName>
</protein>
<organism evidence="1 2">
    <name type="scientific">Candidatus Symbiobacter mobilis CR</name>
    <dbReference type="NCBI Taxonomy" id="946483"/>
    <lineage>
        <taxon>Bacteria</taxon>
        <taxon>Pseudomonadati</taxon>
        <taxon>Pseudomonadota</taxon>
        <taxon>Betaproteobacteria</taxon>
        <taxon>Burkholderiales</taxon>
        <taxon>Comamonadaceae</taxon>
    </lineage>
</organism>
<dbReference type="KEGG" id="cbx:Cenrod_2357"/>
<evidence type="ECO:0000313" key="1">
    <source>
        <dbReference type="EMBL" id="AGX88416.1"/>
    </source>
</evidence>
<evidence type="ECO:0000313" key="2">
    <source>
        <dbReference type="Proteomes" id="UP000017184"/>
    </source>
</evidence>
<gene>
    <name evidence="1" type="ORF">Cenrod_2357</name>
</gene>
<sequence>MQDGNHRLGSSNCDAFRAYTPCQIYVISYHFALAAPLLHLLLKYCFDFCALATVRGLCVVCACSAPMPNRVGIGF</sequence>
<accession>U5NA52</accession>
<dbReference type="AlphaFoldDB" id="U5NA52"/>
<reference evidence="1 2" key="1">
    <citation type="journal article" date="2013" name="Genome Biol.">
        <title>Genomic analysis reveals key aspects of prokaryotic symbiosis in the phototrophic consortium "Chlorochromatium aggregatum".</title>
        <authorList>
            <person name="Liu Z."/>
            <person name="Muller J."/>
            <person name="Li T."/>
            <person name="Alvey R.M."/>
            <person name="Vogl K."/>
            <person name="Frigaard N.U."/>
            <person name="Rockwell N.C."/>
            <person name="Boyd E.S."/>
            <person name="Tomsho L.P."/>
            <person name="Schuster S.C."/>
            <person name="Henke P."/>
            <person name="Rohde M."/>
            <person name="Overmann J."/>
            <person name="Bryant D.A."/>
        </authorList>
    </citation>
    <scope>NUCLEOTIDE SEQUENCE [LARGE SCALE GENOMIC DNA]</scope>
    <source>
        <strain evidence="1">CR</strain>
    </source>
</reference>
<dbReference type="EMBL" id="CP004885">
    <property type="protein sequence ID" value="AGX88416.1"/>
    <property type="molecule type" value="Genomic_DNA"/>
</dbReference>
<keyword evidence="2" id="KW-1185">Reference proteome</keyword>
<dbReference type="HOGENOM" id="CLU_2664309_0_0_4"/>
<proteinExistence type="predicted"/>